<dbReference type="InterPro" id="IPR011006">
    <property type="entry name" value="CheY-like_superfamily"/>
</dbReference>
<feature type="modified residue" description="4-aspartylphosphate" evidence="2">
    <location>
        <position position="76"/>
    </location>
</feature>
<dbReference type="PANTHER" id="PTHR44591:SF3">
    <property type="entry name" value="RESPONSE REGULATORY DOMAIN-CONTAINING PROTEIN"/>
    <property type="match status" value="1"/>
</dbReference>
<comment type="caution">
    <text evidence="4">The sequence shown here is derived from an EMBL/GenBank/DDBJ whole genome shotgun (WGS) entry which is preliminary data.</text>
</comment>
<keyword evidence="1 2" id="KW-0597">Phosphoprotein</keyword>
<dbReference type="SUPFAM" id="SSF52172">
    <property type="entry name" value="CheY-like"/>
    <property type="match status" value="1"/>
</dbReference>
<dbReference type="PROSITE" id="PS50110">
    <property type="entry name" value="RESPONSE_REGULATORY"/>
    <property type="match status" value="1"/>
</dbReference>
<dbReference type="InterPro" id="IPR001789">
    <property type="entry name" value="Sig_transdc_resp-reg_receiver"/>
</dbReference>
<dbReference type="PANTHER" id="PTHR44591">
    <property type="entry name" value="STRESS RESPONSE REGULATOR PROTEIN 1"/>
    <property type="match status" value="1"/>
</dbReference>
<evidence type="ECO:0000313" key="5">
    <source>
        <dbReference type="Proteomes" id="UP000640426"/>
    </source>
</evidence>
<dbReference type="Pfam" id="PF00072">
    <property type="entry name" value="Response_reg"/>
    <property type="match status" value="1"/>
</dbReference>
<dbReference type="Proteomes" id="UP000640426">
    <property type="component" value="Unassembled WGS sequence"/>
</dbReference>
<feature type="domain" description="Response regulatory" evidence="3">
    <location>
        <begin position="26"/>
        <end position="137"/>
    </location>
</feature>
<keyword evidence="5" id="KW-1185">Reference proteome</keyword>
<gene>
    <name evidence="4" type="ORF">JAO74_10620</name>
</gene>
<protein>
    <submittedName>
        <fullName evidence="4">Response regulator</fullName>
    </submittedName>
</protein>
<organism evidence="4 5">
    <name type="scientific">Sphingomonas mollis</name>
    <dbReference type="NCBI Taxonomy" id="2795726"/>
    <lineage>
        <taxon>Bacteria</taxon>
        <taxon>Pseudomonadati</taxon>
        <taxon>Pseudomonadota</taxon>
        <taxon>Alphaproteobacteria</taxon>
        <taxon>Sphingomonadales</taxon>
        <taxon>Sphingomonadaceae</taxon>
        <taxon>Sphingomonas</taxon>
    </lineage>
</organism>
<evidence type="ECO:0000313" key="4">
    <source>
        <dbReference type="EMBL" id="MBJ6122243.1"/>
    </source>
</evidence>
<accession>A0ABS0XQE2</accession>
<evidence type="ECO:0000256" key="2">
    <source>
        <dbReference type="PROSITE-ProRule" id="PRU00169"/>
    </source>
</evidence>
<evidence type="ECO:0000256" key="1">
    <source>
        <dbReference type="ARBA" id="ARBA00022553"/>
    </source>
</evidence>
<dbReference type="InterPro" id="IPR050595">
    <property type="entry name" value="Bact_response_regulator"/>
</dbReference>
<proteinExistence type="predicted"/>
<dbReference type="Gene3D" id="3.40.50.2300">
    <property type="match status" value="1"/>
</dbReference>
<reference evidence="5" key="1">
    <citation type="submission" date="2020-12" db="EMBL/GenBank/DDBJ databases">
        <title>Hymenobacter sp.</title>
        <authorList>
            <person name="Kim M.K."/>
        </authorList>
    </citation>
    <scope>NUCLEOTIDE SEQUENCE [LARGE SCALE GENOMIC DNA]</scope>
    <source>
        <strain evidence="5">BT553</strain>
    </source>
</reference>
<dbReference type="SMART" id="SM00448">
    <property type="entry name" value="REC"/>
    <property type="match status" value="1"/>
</dbReference>
<name>A0ABS0XQE2_9SPHN</name>
<dbReference type="EMBL" id="JAELXS010000005">
    <property type="protein sequence ID" value="MBJ6122243.1"/>
    <property type="molecule type" value="Genomic_DNA"/>
</dbReference>
<evidence type="ECO:0000259" key="3">
    <source>
        <dbReference type="PROSITE" id="PS50110"/>
    </source>
</evidence>
<sequence>MYRGGPYRVQRPLDADPCYRRRPVCHVLIIEDEPLVAMNIEMILADAGATSFSFAATEDEAVEMAHQHHPTLITSDVKLENGCGPAAVARILDALGPTPVIFITASPDECDPCHASAKILVKPVTDDAVTQAFHQLVRL</sequence>